<organism evidence="6 7">
    <name type="scientific">Acidomonas methanolica NBRC 104435</name>
    <dbReference type="NCBI Taxonomy" id="1231351"/>
    <lineage>
        <taxon>Bacteria</taxon>
        <taxon>Pseudomonadati</taxon>
        <taxon>Pseudomonadota</taxon>
        <taxon>Alphaproteobacteria</taxon>
        <taxon>Acetobacterales</taxon>
        <taxon>Acetobacteraceae</taxon>
        <taxon>Acidomonas</taxon>
    </lineage>
</organism>
<dbReference type="InterPro" id="IPR000914">
    <property type="entry name" value="SBP_5_dom"/>
</dbReference>
<dbReference type="PANTHER" id="PTHR30290:SF9">
    <property type="entry name" value="OLIGOPEPTIDE-BINDING PROTEIN APPA"/>
    <property type="match status" value="1"/>
</dbReference>
<dbReference type="GO" id="GO:0043190">
    <property type="term" value="C:ATP-binding cassette (ABC) transporter complex"/>
    <property type="evidence" value="ECO:0007669"/>
    <property type="project" value="InterPro"/>
</dbReference>
<name>A0A023D8U1_ACIMT</name>
<evidence type="ECO:0000256" key="3">
    <source>
        <dbReference type="ARBA" id="ARBA00022448"/>
    </source>
</evidence>
<dbReference type="AlphaFoldDB" id="A0A023D8U1"/>
<dbReference type="Gene3D" id="3.10.105.10">
    <property type="entry name" value="Dipeptide-binding Protein, Domain 3"/>
    <property type="match status" value="1"/>
</dbReference>
<reference evidence="7" key="1">
    <citation type="journal article" date="2014" name="FEMS Microbiol. Lett.">
        <title>Draft Genomic DNA Sequence of the Facultatively Methylotrophic Bacterium Acidomonas methanolica type strain MB58.</title>
        <authorList>
            <person name="Higashiura N."/>
            <person name="Hadano H."/>
            <person name="Hirakawa H."/>
            <person name="Matsutani M."/>
            <person name="Takabe S."/>
            <person name="Matsushita K."/>
            <person name="Azuma Y."/>
        </authorList>
    </citation>
    <scope>NUCLEOTIDE SEQUENCE [LARGE SCALE GENOMIC DNA]</scope>
    <source>
        <strain evidence="7">MB58</strain>
    </source>
</reference>
<proteinExistence type="inferred from homology"/>
<keyword evidence="4" id="KW-0732">Signal</keyword>
<dbReference type="GO" id="GO:0015833">
    <property type="term" value="P:peptide transport"/>
    <property type="evidence" value="ECO:0007669"/>
    <property type="project" value="TreeGrafter"/>
</dbReference>
<evidence type="ECO:0000259" key="5">
    <source>
        <dbReference type="Pfam" id="PF00496"/>
    </source>
</evidence>
<dbReference type="Gene3D" id="3.90.76.10">
    <property type="entry name" value="Dipeptide-binding Protein, Domain 1"/>
    <property type="match status" value="1"/>
</dbReference>
<dbReference type="Gene3D" id="3.40.190.10">
    <property type="entry name" value="Periplasmic binding protein-like II"/>
    <property type="match status" value="1"/>
</dbReference>
<dbReference type="PIRSF" id="PIRSF002741">
    <property type="entry name" value="MppA"/>
    <property type="match status" value="1"/>
</dbReference>
<comment type="similarity">
    <text evidence="2">Belongs to the bacterial solute-binding protein 5 family.</text>
</comment>
<accession>A0A023D8U1</accession>
<dbReference type="EMBL" id="BAND01000184">
    <property type="protein sequence ID" value="GAJ30592.1"/>
    <property type="molecule type" value="Genomic_DNA"/>
</dbReference>
<gene>
    <name evidence="6" type="ORF">Amme_200_005</name>
</gene>
<evidence type="ECO:0000256" key="1">
    <source>
        <dbReference type="ARBA" id="ARBA00004418"/>
    </source>
</evidence>
<evidence type="ECO:0000256" key="2">
    <source>
        <dbReference type="ARBA" id="ARBA00005695"/>
    </source>
</evidence>
<keyword evidence="7" id="KW-1185">Reference proteome</keyword>
<evidence type="ECO:0000313" key="6">
    <source>
        <dbReference type="EMBL" id="GAJ30592.1"/>
    </source>
</evidence>
<keyword evidence="3" id="KW-0813">Transport</keyword>
<dbReference type="GO" id="GO:0030288">
    <property type="term" value="C:outer membrane-bounded periplasmic space"/>
    <property type="evidence" value="ECO:0007669"/>
    <property type="project" value="UniProtKB-ARBA"/>
</dbReference>
<protein>
    <submittedName>
        <fullName evidence="6">ABC transporter</fullName>
    </submittedName>
</protein>
<comment type="caution">
    <text evidence="6">The sequence shown here is derived from an EMBL/GenBank/DDBJ whole genome shotgun (WGS) entry which is preliminary data.</text>
</comment>
<evidence type="ECO:0000313" key="7">
    <source>
        <dbReference type="Proteomes" id="UP000019760"/>
    </source>
</evidence>
<dbReference type="InterPro" id="IPR039424">
    <property type="entry name" value="SBP_5"/>
</dbReference>
<sequence>MLAEPPRSMDPADQSATATRSVLAPFYETLVRQDETGALHPALATAWTSSADGLRWRFAIRPGLRFHDGTNCDAAAVAASLRRLIDPKAALAGSGIFREIISSVEQEAGDVVVTLRHPYAEILPLLSVTQAAIVSPRAAARGDLGRHADGTGPFVFVAWRQGKDVRAARNPAYWGPAPALDRLRWVWSPEPSVLNMALQTGDADIVDPLAPVFARLYAPGERGATVAQVRRAPGAALFWAALNTKLPPLDDSRVRRALGLAIDRDALVAGLLHGFGRPACHALTPDIAGARSCAPGEARAHLAQARALLAEAGHGSGFTIAVAVQEPEEPIAEALQAMWRGIGVTLEIRRQEAGVWVQSAFAPPEAKRRAGTGMIITSWSAPFIADLQLRPLYASVSAAPAGANLGFFSDDAVDAAINAVAEERDPAIRRQTLDDLQARLDAQAPILPLYNADTVYGVRRGVEGVTALRDGEIIVAGASLAEAALPAGGAP</sequence>
<reference evidence="6 7" key="2">
    <citation type="journal article" date="2014" name="FEMS Microbiol. Lett.">
        <title>Draft genomic DNA sequence of the facultatively methylotrophic bacterium Acidomonas methanolica type strain MB58.</title>
        <authorList>
            <person name="Higashiura N."/>
            <person name="Hadano H."/>
            <person name="Hirakawa H."/>
            <person name="Matsutani M."/>
            <person name="Takabe S."/>
            <person name="Matsushita K."/>
            <person name="Azuma Y."/>
        </authorList>
    </citation>
    <scope>NUCLEOTIDE SEQUENCE [LARGE SCALE GENOMIC DNA]</scope>
    <source>
        <strain evidence="6 7">MB58</strain>
    </source>
</reference>
<feature type="domain" description="Solute-binding protein family 5" evidence="5">
    <location>
        <begin position="39"/>
        <end position="384"/>
    </location>
</feature>
<dbReference type="InterPro" id="IPR030678">
    <property type="entry name" value="Peptide/Ni-bd"/>
</dbReference>
<dbReference type="Pfam" id="PF00496">
    <property type="entry name" value="SBP_bac_5"/>
    <property type="match status" value="1"/>
</dbReference>
<dbReference type="SUPFAM" id="SSF53850">
    <property type="entry name" value="Periplasmic binding protein-like II"/>
    <property type="match status" value="1"/>
</dbReference>
<evidence type="ECO:0000256" key="4">
    <source>
        <dbReference type="ARBA" id="ARBA00022729"/>
    </source>
</evidence>
<dbReference type="GO" id="GO:1904680">
    <property type="term" value="F:peptide transmembrane transporter activity"/>
    <property type="evidence" value="ECO:0007669"/>
    <property type="project" value="TreeGrafter"/>
</dbReference>
<dbReference type="PANTHER" id="PTHR30290">
    <property type="entry name" value="PERIPLASMIC BINDING COMPONENT OF ABC TRANSPORTER"/>
    <property type="match status" value="1"/>
</dbReference>
<comment type="subcellular location">
    <subcellularLocation>
        <location evidence="1">Periplasm</location>
    </subcellularLocation>
</comment>
<dbReference type="Proteomes" id="UP000019760">
    <property type="component" value="Unassembled WGS sequence"/>
</dbReference>